<dbReference type="EMBL" id="CALNXK010000040">
    <property type="protein sequence ID" value="CAH3124731.1"/>
    <property type="molecule type" value="Genomic_DNA"/>
</dbReference>
<dbReference type="Pfam" id="PF05699">
    <property type="entry name" value="Dimer_Tnp_hAT"/>
    <property type="match status" value="1"/>
</dbReference>
<dbReference type="InterPro" id="IPR008906">
    <property type="entry name" value="HATC_C_dom"/>
</dbReference>
<dbReference type="InterPro" id="IPR001810">
    <property type="entry name" value="F-box_dom"/>
</dbReference>
<keyword evidence="4" id="KW-1185">Reference proteome</keyword>
<protein>
    <recommendedName>
        <fullName evidence="2">F-box domain-containing protein</fullName>
    </recommendedName>
</protein>
<evidence type="ECO:0000313" key="4">
    <source>
        <dbReference type="Proteomes" id="UP001159405"/>
    </source>
</evidence>
<evidence type="ECO:0000259" key="2">
    <source>
        <dbReference type="PROSITE" id="PS50181"/>
    </source>
</evidence>
<dbReference type="Pfam" id="PF12937">
    <property type="entry name" value="F-box-like"/>
    <property type="match status" value="1"/>
</dbReference>
<dbReference type="InterPro" id="IPR052958">
    <property type="entry name" value="IFN-induced_PKR_regulator"/>
</dbReference>
<evidence type="ECO:0000313" key="3">
    <source>
        <dbReference type="EMBL" id="CAH3124731.1"/>
    </source>
</evidence>
<organism evidence="3 4">
    <name type="scientific">Porites lobata</name>
    <dbReference type="NCBI Taxonomy" id="104759"/>
    <lineage>
        <taxon>Eukaryota</taxon>
        <taxon>Metazoa</taxon>
        <taxon>Cnidaria</taxon>
        <taxon>Anthozoa</taxon>
        <taxon>Hexacorallia</taxon>
        <taxon>Scleractinia</taxon>
        <taxon>Fungiina</taxon>
        <taxon>Poritidae</taxon>
        <taxon>Porites</taxon>
    </lineage>
</organism>
<feature type="region of interest" description="Disordered" evidence="1">
    <location>
        <begin position="13"/>
        <end position="89"/>
    </location>
</feature>
<proteinExistence type="predicted"/>
<dbReference type="InterPro" id="IPR012337">
    <property type="entry name" value="RNaseH-like_sf"/>
</dbReference>
<gene>
    <name evidence="3" type="ORF">PLOB_00031359</name>
</gene>
<comment type="caution">
    <text evidence="3">The sequence shown here is derived from an EMBL/GenBank/DDBJ whole genome shotgun (WGS) entry which is preliminary data.</text>
</comment>
<feature type="compositionally biased region" description="Low complexity" evidence="1">
    <location>
        <begin position="30"/>
        <end position="54"/>
    </location>
</feature>
<feature type="compositionally biased region" description="Polar residues" evidence="1">
    <location>
        <begin position="76"/>
        <end position="89"/>
    </location>
</feature>
<dbReference type="Proteomes" id="UP001159405">
    <property type="component" value="Unassembled WGS sequence"/>
</dbReference>
<dbReference type="PANTHER" id="PTHR46289">
    <property type="entry name" value="52 KDA REPRESSOR OF THE INHIBITOR OF THE PROTEIN KINASE-LIKE PROTEIN-RELATED"/>
    <property type="match status" value="1"/>
</dbReference>
<dbReference type="SUPFAM" id="SSF53098">
    <property type="entry name" value="Ribonuclease H-like"/>
    <property type="match status" value="1"/>
</dbReference>
<feature type="domain" description="F-box" evidence="2">
    <location>
        <begin position="89"/>
        <end position="136"/>
    </location>
</feature>
<dbReference type="Gene3D" id="3.80.10.10">
    <property type="entry name" value="Ribonuclease Inhibitor"/>
    <property type="match status" value="1"/>
</dbReference>
<accession>A0ABN8NX90</accession>
<sequence length="546" mass="62555">MWKRTKQPLIHRFFGPSSARSETSEDNESFDQSSNSSSSLNESSSSAKRICCSSDAETEKVTQTGRGSEDLPVTVARQNETTLSSSKQGATMMSLPREVLLEISKWLSLEERMIYLAPVCRYLYDVMHDSSLWRTVYSNAEFTLHSSWTSGVWTFQTAEAKATMRCLEKVISADQPDSQRTKIRDLCRTRWVERHEAYETFALLLPSIVKTFEVILDEQQHKQYSTETPWNWDRETLQKANGFYHTCCSFQFLIALIVTMKTLAVIKPISIKLQKKSNDIVKAYCMISDTEKELKEKRDEAEAVFKRWYSNAVELTFREQPQDSSTGQMHPMTLLRNITVAICLFLFLTILHKRCLQVITVTLHKVQQSTNTQILISGYILNCSRFGNTQKTAVQLLGLVPSITVSHTDANIDAVSEMYRSDLPNPQTLDVEYHRWTRKWQSERSQPDALQPALEVCDADIFPNIHCLLRIACTIPVTSADNERANSTLKLVKGYLRTTMTTERLSGLALMNIHHKKPVDYDVVVQKFVEQQPRRMLLADPIFEES</sequence>
<name>A0ABN8NX90_9CNID</name>
<reference evidence="3 4" key="1">
    <citation type="submission" date="2022-05" db="EMBL/GenBank/DDBJ databases">
        <authorList>
            <consortium name="Genoscope - CEA"/>
            <person name="William W."/>
        </authorList>
    </citation>
    <scope>NUCLEOTIDE SEQUENCE [LARGE SCALE GENOMIC DNA]</scope>
</reference>
<dbReference type="PROSITE" id="PS50181">
    <property type="entry name" value="FBOX"/>
    <property type="match status" value="1"/>
</dbReference>
<evidence type="ECO:0000256" key="1">
    <source>
        <dbReference type="SAM" id="MobiDB-lite"/>
    </source>
</evidence>
<dbReference type="PANTHER" id="PTHR46289:SF16">
    <property type="entry name" value="52 KDA REPRESSOR OF THE INHIBITOR OF THE PROTEIN KINASE"/>
    <property type="match status" value="1"/>
</dbReference>
<dbReference type="InterPro" id="IPR032675">
    <property type="entry name" value="LRR_dom_sf"/>
</dbReference>